<feature type="compositionally biased region" description="Basic and acidic residues" evidence="2">
    <location>
        <begin position="28"/>
        <end position="39"/>
    </location>
</feature>
<sequence length="754" mass="85318">MSHDDLKSENLDLARTLQAINDRLSDIETRLDSDLREPHPQPQSSPTVDQADQTQSRDTPAPAQGLGPDSNLPSFIAYDNRQQIPELTPSEVGARHSTLPILIPDDLISSTIVEVPRAWTFPRHDETTPSSIHDPVCISVVPKRSGDFRLILDLRRVNTHCVPPKFSYTDINSALEIVDPDDLLVTLDIKSGFHHIKVHPQHTQYLGFKFDGIYYKFVVLPFGLNCSPYNFHKCVRPVIEHLADKGIKCVVYVDDFLLSDTSDRINASKSYLISVLETLGWFINYDKSSLHPEPRKSFIGFIIDTNRTKDSVWIEIPKDRIRKVRHNIARVLKRKSVTARGLARITRQLVSMSKAVIPAKLLLRNAYRLLKTRYNWSDILLVDQPTHNDLTWWFESLKAWNGRTIADSSCIETVQIATDASAHGWGGIVVSSNIQAQGIWNTHMMHNSSNMRQISAVLLCLQSFAPSLSGKRVQILTDNVSCAAYINFQGGMHADLSNVATKIWSLAIRQNLTISAKCSIVQSSPIFSETDQQINRCSYTASQSTHVLHTNVKHVTRTVKKPKMEDLCLESLRKEKLLSRHWSLEAIKSYNCFLAPSSLHTYNAYIADFFTFCLEHDIEISKCKEMPVDAQSHVALYLVKKAQSSERPESLLRTISAALKHFFLAKFGHDPIDSKILRLIQGLIRSNTTRPRERTKIMPVEPFVSLFSKWNDNHIPSIACLRQKAITLLALTALCRPSDIAPQAIFRRSQIIQI</sequence>
<evidence type="ECO:0000313" key="5">
    <source>
        <dbReference type="Proteomes" id="UP001283361"/>
    </source>
</evidence>
<gene>
    <name evidence="4" type="ORF">RRG08_048099</name>
</gene>
<keyword evidence="5" id="KW-1185">Reference proteome</keyword>
<proteinExistence type="predicted"/>
<evidence type="ECO:0000256" key="2">
    <source>
        <dbReference type="SAM" id="MobiDB-lite"/>
    </source>
</evidence>
<dbReference type="InterPro" id="IPR000477">
    <property type="entry name" value="RT_dom"/>
</dbReference>
<dbReference type="Gene3D" id="1.10.150.130">
    <property type="match status" value="1"/>
</dbReference>
<dbReference type="InterPro" id="IPR043128">
    <property type="entry name" value="Rev_trsase/Diguanyl_cyclase"/>
</dbReference>
<dbReference type="CDD" id="cd09275">
    <property type="entry name" value="RNase_HI_RT_DIRS1"/>
    <property type="match status" value="1"/>
</dbReference>
<dbReference type="InterPro" id="IPR010998">
    <property type="entry name" value="Integrase_recombinase_N"/>
</dbReference>
<dbReference type="CDD" id="cd03714">
    <property type="entry name" value="RT_DIRS1"/>
    <property type="match status" value="1"/>
</dbReference>
<organism evidence="4 5">
    <name type="scientific">Elysia crispata</name>
    <name type="common">lettuce slug</name>
    <dbReference type="NCBI Taxonomy" id="231223"/>
    <lineage>
        <taxon>Eukaryota</taxon>
        <taxon>Metazoa</taxon>
        <taxon>Spiralia</taxon>
        <taxon>Lophotrochozoa</taxon>
        <taxon>Mollusca</taxon>
        <taxon>Gastropoda</taxon>
        <taxon>Heterobranchia</taxon>
        <taxon>Euthyneura</taxon>
        <taxon>Panpulmonata</taxon>
        <taxon>Sacoglossa</taxon>
        <taxon>Placobranchoidea</taxon>
        <taxon>Plakobranchidae</taxon>
        <taxon>Elysia</taxon>
    </lineage>
</organism>
<feature type="domain" description="Reverse transcriptase" evidence="3">
    <location>
        <begin position="122"/>
        <end position="303"/>
    </location>
</feature>
<evidence type="ECO:0000313" key="4">
    <source>
        <dbReference type="EMBL" id="KAK3760883.1"/>
    </source>
</evidence>
<dbReference type="InterPro" id="IPR043502">
    <property type="entry name" value="DNA/RNA_pol_sf"/>
</dbReference>
<feature type="region of interest" description="Disordered" evidence="2">
    <location>
        <begin position="28"/>
        <end position="75"/>
    </location>
</feature>
<dbReference type="InterPro" id="IPR052055">
    <property type="entry name" value="Hepadnavirus_pol/RT"/>
</dbReference>
<feature type="compositionally biased region" description="Polar residues" evidence="2">
    <location>
        <begin position="42"/>
        <end position="58"/>
    </location>
</feature>
<dbReference type="Gene3D" id="3.30.70.270">
    <property type="match status" value="1"/>
</dbReference>
<dbReference type="PANTHER" id="PTHR33050:SF7">
    <property type="entry name" value="RIBONUCLEASE H"/>
    <property type="match status" value="1"/>
</dbReference>
<dbReference type="PANTHER" id="PTHR33050">
    <property type="entry name" value="REVERSE TRANSCRIPTASE DOMAIN-CONTAINING PROTEIN"/>
    <property type="match status" value="1"/>
</dbReference>
<name>A0AAE0Z0X1_9GAST</name>
<protein>
    <recommendedName>
        <fullName evidence="3">Reverse transcriptase domain-containing protein</fullName>
    </recommendedName>
</protein>
<dbReference type="SUPFAM" id="SSF56672">
    <property type="entry name" value="DNA/RNA polymerases"/>
    <property type="match status" value="1"/>
</dbReference>
<dbReference type="GO" id="GO:0003677">
    <property type="term" value="F:DNA binding"/>
    <property type="evidence" value="ECO:0007669"/>
    <property type="project" value="UniProtKB-KW"/>
</dbReference>
<keyword evidence="1" id="KW-0238">DNA-binding</keyword>
<dbReference type="PROSITE" id="PS50878">
    <property type="entry name" value="RT_POL"/>
    <property type="match status" value="1"/>
</dbReference>
<dbReference type="SUPFAM" id="SSF47823">
    <property type="entry name" value="lambda integrase-like, N-terminal domain"/>
    <property type="match status" value="1"/>
</dbReference>
<evidence type="ECO:0000259" key="3">
    <source>
        <dbReference type="PROSITE" id="PS50878"/>
    </source>
</evidence>
<reference evidence="4" key="1">
    <citation type="journal article" date="2023" name="G3 (Bethesda)">
        <title>A reference genome for the long-term kleptoplast-retaining sea slug Elysia crispata morphotype clarki.</title>
        <authorList>
            <person name="Eastman K.E."/>
            <person name="Pendleton A.L."/>
            <person name="Shaikh M.A."/>
            <person name="Suttiyut T."/>
            <person name="Ogas R."/>
            <person name="Tomko P."/>
            <person name="Gavelis G."/>
            <person name="Widhalm J.R."/>
            <person name="Wisecaver J.H."/>
        </authorList>
    </citation>
    <scope>NUCLEOTIDE SEQUENCE</scope>
    <source>
        <strain evidence="4">ECLA1</strain>
    </source>
</reference>
<dbReference type="Pfam" id="PF00078">
    <property type="entry name" value="RVT_1"/>
    <property type="match status" value="1"/>
</dbReference>
<dbReference type="AlphaFoldDB" id="A0AAE0Z0X1"/>
<accession>A0AAE0Z0X1</accession>
<comment type="caution">
    <text evidence="4">The sequence shown here is derived from an EMBL/GenBank/DDBJ whole genome shotgun (WGS) entry which is preliminary data.</text>
</comment>
<dbReference type="EMBL" id="JAWDGP010004935">
    <property type="protein sequence ID" value="KAK3760883.1"/>
    <property type="molecule type" value="Genomic_DNA"/>
</dbReference>
<dbReference type="Proteomes" id="UP001283361">
    <property type="component" value="Unassembled WGS sequence"/>
</dbReference>
<evidence type="ECO:0000256" key="1">
    <source>
        <dbReference type="ARBA" id="ARBA00023125"/>
    </source>
</evidence>